<dbReference type="Pfam" id="PF16057">
    <property type="entry name" value="DUF4800"/>
    <property type="match status" value="1"/>
</dbReference>
<dbReference type="Gene3D" id="2.130.10.10">
    <property type="entry name" value="YVTN repeat-like/Quinoprotein amine dehydrogenase"/>
    <property type="match status" value="1"/>
</dbReference>
<dbReference type="SMART" id="SM01026">
    <property type="entry name" value="Beach"/>
    <property type="match status" value="1"/>
</dbReference>
<dbReference type="Pfam" id="PF14844">
    <property type="entry name" value="PH_BEACH"/>
    <property type="match status" value="1"/>
</dbReference>
<evidence type="ECO:0000259" key="6">
    <source>
        <dbReference type="PROSITE" id="PS50197"/>
    </source>
</evidence>
<dbReference type="SUPFAM" id="SSF50729">
    <property type="entry name" value="PH domain-like"/>
    <property type="match status" value="1"/>
</dbReference>
<dbReference type="InterPro" id="IPR046851">
    <property type="entry name" value="NBCH_WD40"/>
</dbReference>
<dbReference type="Gene3D" id="1.10.1540.10">
    <property type="entry name" value="BEACH domain"/>
    <property type="match status" value="1"/>
</dbReference>
<dbReference type="Proteomes" id="UP000789572">
    <property type="component" value="Unassembled WGS sequence"/>
</dbReference>
<dbReference type="PANTHER" id="PTHR13743">
    <property type="entry name" value="BEIGE/BEACH-RELATED"/>
    <property type="match status" value="1"/>
</dbReference>
<evidence type="ECO:0000256" key="1">
    <source>
        <dbReference type="ARBA" id="ARBA00022574"/>
    </source>
</evidence>
<dbReference type="CDD" id="cd01201">
    <property type="entry name" value="PH_BEACH"/>
    <property type="match status" value="1"/>
</dbReference>
<dbReference type="Pfam" id="PF20426">
    <property type="entry name" value="NBCH_WD40"/>
    <property type="match status" value="1"/>
</dbReference>
<dbReference type="SUPFAM" id="SSF48371">
    <property type="entry name" value="ARM repeat"/>
    <property type="match status" value="1"/>
</dbReference>
<dbReference type="Gene3D" id="1.25.10.10">
    <property type="entry name" value="Leucine-rich Repeat Variant"/>
    <property type="match status" value="1"/>
</dbReference>
<reference evidence="8" key="1">
    <citation type="submission" date="2021-06" db="EMBL/GenBank/DDBJ databases">
        <authorList>
            <person name="Kallberg Y."/>
            <person name="Tangrot J."/>
            <person name="Rosling A."/>
        </authorList>
    </citation>
    <scope>NUCLEOTIDE SEQUENCE</scope>
    <source>
        <strain evidence="8">IA702</strain>
    </source>
</reference>
<dbReference type="InterPro" id="IPR011993">
    <property type="entry name" value="PH-like_dom_sf"/>
</dbReference>
<dbReference type="PANTHER" id="PTHR13743:SF112">
    <property type="entry name" value="BEACH DOMAIN-CONTAINING PROTEIN"/>
    <property type="match status" value="1"/>
</dbReference>
<dbReference type="CDD" id="cd06071">
    <property type="entry name" value="Beach"/>
    <property type="match status" value="1"/>
</dbReference>
<dbReference type="OrthoDB" id="26681at2759"/>
<feature type="repeat" description="WD" evidence="5">
    <location>
        <begin position="1890"/>
        <end position="1923"/>
    </location>
</feature>
<accession>A0A9N8ZKR2</accession>
<dbReference type="InterPro" id="IPR023362">
    <property type="entry name" value="PH-BEACH_dom"/>
</dbReference>
<evidence type="ECO:0000256" key="4">
    <source>
        <dbReference type="ARBA" id="ARBA00073334"/>
    </source>
</evidence>
<dbReference type="FunFam" id="1.10.1540.10:FF:000001">
    <property type="entry name" value="neurobeachin isoform X1"/>
    <property type="match status" value="1"/>
</dbReference>
<dbReference type="InterPro" id="IPR050865">
    <property type="entry name" value="BEACH_Domain"/>
</dbReference>
<dbReference type="InterPro" id="IPR001680">
    <property type="entry name" value="WD40_rpt"/>
</dbReference>
<dbReference type="PROSITE" id="PS50294">
    <property type="entry name" value="WD_REPEATS_REGION"/>
    <property type="match status" value="1"/>
</dbReference>
<name>A0A9N8ZKR2_9GLOM</name>
<proteinExistence type="predicted"/>
<organism evidence="8 9">
    <name type="scientific">Paraglomus occultum</name>
    <dbReference type="NCBI Taxonomy" id="144539"/>
    <lineage>
        <taxon>Eukaryota</taxon>
        <taxon>Fungi</taxon>
        <taxon>Fungi incertae sedis</taxon>
        <taxon>Mucoromycota</taxon>
        <taxon>Glomeromycotina</taxon>
        <taxon>Glomeromycetes</taxon>
        <taxon>Paraglomerales</taxon>
        <taxon>Paraglomeraceae</taxon>
        <taxon>Paraglomus</taxon>
    </lineage>
</organism>
<evidence type="ECO:0000256" key="5">
    <source>
        <dbReference type="PROSITE-ProRule" id="PRU00221"/>
    </source>
</evidence>
<dbReference type="PROSITE" id="PS50197">
    <property type="entry name" value="BEACH"/>
    <property type="match status" value="1"/>
</dbReference>
<feature type="domain" description="BEACH" evidence="6">
    <location>
        <begin position="1462"/>
        <end position="1753"/>
    </location>
</feature>
<comment type="function">
    <text evidence="3">May be involved in protein sorting and cell wall formation.</text>
</comment>
<protein>
    <recommendedName>
        <fullName evidence="4">Beige protein homolog 1</fullName>
    </recommendedName>
</protein>
<dbReference type="Pfam" id="PF02138">
    <property type="entry name" value="Beach"/>
    <property type="match status" value="1"/>
</dbReference>
<comment type="caution">
    <text evidence="8">The sequence shown here is derived from an EMBL/GenBank/DDBJ whole genome shotgun (WGS) entry which is preliminary data.</text>
</comment>
<dbReference type="SUPFAM" id="SSF81837">
    <property type="entry name" value="BEACH domain"/>
    <property type="match status" value="1"/>
</dbReference>
<keyword evidence="2" id="KW-0677">Repeat</keyword>
<sequence length="2112" mass="241309">MESASDSIPQVNGESDKAVPEIVQRLAKLIANSEEWHENGRNFVIKDTHTLDMLIKNLPDFDDSLQKAILNRLIDLAEYSDMNKWILFKTGTTSKLLKTMIWTTLQSRSVIECTIRLLEIVCAYSVRVSEIKLILNMICHENETTFRTKDALAMTTFKFTHNRWYFVVISHTPAKRGWKSSPSELRVVVNGSITWKTKLDYPVDAPNESFNRCAIGASLSQKKLDKRSDKADTAFKSSMIEKSLRGQMTDFHLIADTLSKDQIQYIYGLGRNYLTPLSSDQLVGSVFDATRVIFSFHVKASDGRTCFNLASKNQTTGGPQSGTLFETEKCSTLSLQSALRSLGDIEVLFPMISRFDHMDMSAHQEPLELQEDFFALEGPCKAFFSLITALLQNNIRSQNHIVETRGIKVISLLLQQEGPKHLSITAFQSMVGLATALSSNEEICREVYNCLIFEFRLWMYASMEIQKYCVQLLKNFADSRKQMSRETFGVQFFLEALDTVYWYKQNERSAPHKHAATGATRPKVAQLKELRTMVLGIIRGYIKDNITEDEISSIFRNVSVSGDDQHICEILALLSDIIQSNSNKNIVDNIYSCGGYELLCELLKRREENIRLSCINLIIVLITCQSTPPQFVKKLRFEDMDPLLLVKLLDGAPLTLAIYNALLGWATEQQQPKLLYGNGDSQSSNAVIFPLKNMKIIVVILALLQCHGIKRLVQCKILEELTLIFKHNSAYCADLDCIWSWQRFLVRIIPTFGGEEEHVTSSGVKDIGDWALDFIACVIWNLFDTKHRAVRVIEETVVMIWISERPDCMSVIRALLSQILSRIAHDIRKTSLPSLGAVKLENIIKLIALTEDILFNHRDLSQSVIQRLRSNGQSIGSPSGSYSSSFRSVYEPSMSSLNAARFEDTVFQKYESSLPFASPLKHDDMIFQSASNPWEESYSLAELFQEIVDALDKSDYWRTKAPIKSELKSGDICRIELRGWIAGISLSDKALRDSALDNLMSFVERHVRVPDTVTEADRKHLREFYCSESDIFHQHILMLLGEIHEAFITSQIGNGRYDQKVTFAYYFSMHKCRDFLAPLGDSQFFIESLDSVWQDGKFRASAFVQFINSRDWMMIHDKYIVPAMKTASDDEFALVCNIVDRFAKRVNSYIHRVSKVEAIVAKAEMAFDSEICAIIRAYREEENNRITGIEIDKKNDYRRTLRTWLSKFHDLTQERGAWSQGKNLEIHWKLDRRENYARMRRKLTINYDYDPHSEASAKRDKTPIAISPNRTKNINIHKLRKSVDFFKSNSPLPAVDPWAYAWSANEPLIHEADTWEEGEDEEWNLIAGDEVVETVDLSANKIIFSTECNLIVVLSSIKGKIELTASSLSFFVDRQALLQEINNIEHGSLIVDSEILRDKKWMISDIREIHLRKYMLRRSAIELFLTDQTNYFFNFPEVKDRSKLYAKIIALRPPNMINQDIRSPVALFNKSNLTRRWQQHEISNFEYLMHLNSIAGRSFNDLTQYFVFPWILSDYTSSEIDLSDPKVYRDLSKPVGALNVDRLAQFVDRFENFEDPTGRVKPFLYGTHYSSAATVACYLIRLEPYTSVHIALQGGKFDHADRQFHSIAGAWDSCLNASGDVRELIPEFFYLPEFLTNHNNFDLGVRQDGQRLNEVVLPKWAKTPEEFIRIHREALESDYVSENLHHWIDLIFGYKQTGEEAIKAHNLFYYLTYEGGINIDGIRDEAERKAIEQQIYYFGQTPTQLLTKPHPRRHSRKDLLKRDILTFKDNCNRYLVQLISKRLRYLAVANMAVDTLTTAPLQQIITMDEEGVIGRHNITYNAAEEIPFTVVVDPMIEHKTRLMTPFCYDALISPRCFAVSKDGKVLISCGHWNNTVKITLTETGKTIDSLSGHEDIITAVGMSEDGKTLVTGSRSSKVLSWDVHVTGDNGFLFIDKKKPVHAFYGHDDEITCVAANAEHDVLLSGSKDGTCIVHSLRNAQYVRTLCPFDNTESSVEIVCISKDANLILYTEHNDEYYLHTYSINGKLLNYVEISGKLNDMTVSTERNVLLTSDDKGQITIYDALSLNLYFEYDIPLVGRSIALSNNQIFVAGDDGKLLIISRSPRMESVDLS</sequence>
<evidence type="ECO:0000313" key="8">
    <source>
        <dbReference type="EMBL" id="CAG8498804.1"/>
    </source>
</evidence>
<dbReference type="InterPro" id="IPR031570">
    <property type="entry name" value="NBEA/BDCP_DUF4704"/>
</dbReference>
<dbReference type="InterPro" id="IPR000409">
    <property type="entry name" value="BEACH_dom"/>
</dbReference>
<dbReference type="SUPFAM" id="SSF50978">
    <property type="entry name" value="WD40 repeat-like"/>
    <property type="match status" value="1"/>
</dbReference>
<feature type="domain" description="BEACH-type PH" evidence="7">
    <location>
        <begin position="1337"/>
        <end position="1449"/>
    </location>
</feature>
<feature type="repeat" description="WD" evidence="5">
    <location>
        <begin position="1943"/>
        <end position="1984"/>
    </location>
</feature>
<dbReference type="InterPro" id="IPR015943">
    <property type="entry name" value="WD40/YVTN_repeat-like_dom_sf"/>
</dbReference>
<dbReference type="InterPro" id="IPR011989">
    <property type="entry name" value="ARM-like"/>
</dbReference>
<evidence type="ECO:0000256" key="2">
    <source>
        <dbReference type="ARBA" id="ARBA00022737"/>
    </source>
</evidence>
<dbReference type="PROSITE" id="PS51783">
    <property type="entry name" value="PH_BEACH"/>
    <property type="match status" value="1"/>
</dbReference>
<dbReference type="InterPro" id="IPR036372">
    <property type="entry name" value="BEACH_dom_sf"/>
</dbReference>
<dbReference type="Gene3D" id="2.30.29.30">
    <property type="entry name" value="Pleckstrin-homology domain (PH domain)/Phosphotyrosine-binding domain (PTB)"/>
    <property type="match status" value="1"/>
</dbReference>
<dbReference type="SMART" id="SM00320">
    <property type="entry name" value="WD40"/>
    <property type="match status" value="4"/>
</dbReference>
<keyword evidence="1 5" id="KW-0853">WD repeat</keyword>
<evidence type="ECO:0000256" key="3">
    <source>
        <dbReference type="ARBA" id="ARBA00054699"/>
    </source>
</evidence>
<dbReference type="InterPro" id="IPR036322">
    <property type="entry name" value="WD40_repeat_dom_sf"/>
</dbReference>
<evidence type="ECO:0000313" key="9">
    <source>
        <dbReference type="Proteomes" id="UP000789572"/>
    </source>
</evidence>
<dbReference type="EMBL" id="CAJVPJ010000230">
    <property type="protein sequence ID" value="CAG8498804.1"/>
    <property type="molecule type" value="Genomic_DNA"/>
</dbReference>
<dbReference type="PROSITE" id="PS50082">
    <property type="entry name" value="WD_REPEATS_2"/>
    <property type="match status" value="2"/>
</dbReference>
<evidence type="ECO:0000259" key="7">
    <source>
        <dbReference type="PROSITE" id="PS51783"/>
    </source>
</evidence>
<dbReference type="InterPro" id="IPR016024">
    <property type="entry name" value="ARM-type_fold"/>
</dbReference>
<keyword evidence="9" id="KW-1185">Reference proteome</keyword>
<dbReference type="Pfam" id="PF15787">
    <property type="entry name" value="DUF4704"/>
    <property type="match status" value="1"/>
</dbReference>
<gene>
    <name evidence="8" type="ORF">POCULU_LOCUS2463</name>
</gene>